<feature type="transmembrane region" description="Helical" evidence="3">
    <location>
        <begin position="98"/>
        <end position="128"/>
    </location>
</feature>
<evidence type="ECO:0000256" key="1">
    <source>
        <dbReference type="ARBA" id="ARBA00005801"/>
    </source>
</evidence>
<accession>A0ABQ4UUU3</accession>
<dbReference type="Proteomes" id="UP001055093">
    <property type="component" value="Unassembled WGS sequence"/>
</dbReference>
<reference evidence="5" key="2">
    <citation type="submission" date="2021-08" db="EMBL/GenBank/DDBJ databases">
        <authorList>
            <person name="Tani A."/>
            <person name="Ola A."/>
            <person name="Ogura Y."/>
            <person name="Katsura K."/>
            <person name="Hayashi T."/>
        </authorList>
    </citation>
    <scope>NUCLEOTIDE SEQUENCE</scope>
    <source>
        <strain evidence="5">DSM 14458</strain>
    </source>
</reference>
<evidence type="ECO:0000259" key="4">
    <source>
        <dbReference type="Pfam" id="PF01478"/>
    </source>
</evidence>
<proteinExistence type="inferred from homology"/>
<keyword evidence="3" id="KW-1133">Transmembrane helix</keyword>
<feature type="transmembrane region" description="Helical" evidence="3">
    <location>
        <begin position="140"/>
        <end position="157"/>
    </location>
</feature>
<keyword evidence="3" id="KW-0472">Membrane</keyword>
<dbReference type="Gene3D" id="1.20.120.1220">
    <property type="match status" value="1"/>
</dbReference>
<keyword evidence="3" id="KW-0812">Transmembrane</keyword>
<sequence length="158" mass="16508">MTLDPGALLLAFLPLPITLALSLIDLRRRILPNPLNLLLFSLGLAVAALRNPDARILAACVAQSAAAFLLLWGLRALYARLRGRTGLGFGDVKFVGAATAWIGLGGLPFLILIASMTALVALAGAALAGRRVTRTFRLPFGPFLAIGLHAALLAGHVP</sequence>
<organism evidence="5 6">
    <name type="scientific">Methylorubrum suomiense</name>
    <dbReference type="NCBI Taxonomy" id="144191"/>
    <lineage>
        <taxon>Bacteria</taxon>
        <taxon>Pseudomonadati</taxon>
        <taxon>Pseudomonadota</taxon>
        <taxon>Alphaproteobacteria</taxon>
        <taxon>Hyphomicrobiales</taxon>
        <taxon>Methylobacteriaceae</taxon>
        <taxon>Methylorubrum</taxon>
    </lineage>
</organism>
<comment type="caution">
    <text evidence="5">The sequence shown here is derived from an EMBL/GenBank/DDBJ whole genome shotgun (WGS) entry which is preliminary data.</text>
</comment>
<name>A0ABQ4UUU3_9HYPH</name>
<dbReference type="PANTHER" id="PTHR30487">
    <property type="entry name" value="TYPE 4 PREPILIN-LIKE PROTEINS LEADER PEPTIDE-PROCESSING ENZYME"/>
    <property type="match status" value="1"/>
</dbReference>
<dbReference type="InterPro" id="IPR050882">
    <property type="entry name" value="Prepilin_peptidase/N-MTase"/>
</dbReference>
<dbReference type="InterPro" id="IPR014032">
    <property type="entry name" value="Peptidase_A24A_bac"/>
</dbReference>
<dbReference type="EMBL" id="BPRE01000005">
    <property type="protein sequence ID" value="GJE75505.1"/>
    <property type="molecule type" value="Genomic_DNA"/>
</dbReference>
<gene>
    <name evidence="5" type="primary">outO</name>
    <name evidence="5" type="ORF">BGCPKDLD_2089</name>
</gene>
<protein>
    <submittedName>
        <fullName evidence="5">Type 4 prepilin-like proteins leader peptide-processing enzyme</fullName>
    </submittedName>
</protein>
<dbReference type="PANTHER" id="PTHR30487:SF0">
    <property type="entry name" value="PREPILIN LEADER PEPTIDASE_N-METHYLTRANSFERASE-RELATED"/>
    <property type="match status" value="1"/>
</dbReference>
<evidence type="ECO:0000313" key="6">
    <source>
        <dbReference type="Proteomes" id="UP001055093"/>
    </source>
</evidence>
<keyword evidence="6" id="KW-1185">Reference proteome</keyword>
<dbReference type="Pfam" id="PF01478">
    <property type="entry name" value="Peptidase_A24"/>
    <property type="match status" value="1"/>
</dbReference>
<feature type="transmembrane region" description="Helical" evidence="3">
    <location>
        <begin position="30"/>
        <end position="49"/>
    </location>
</feature>
<dbReference type="PRINTS" id="PR00864">
    <property type="entry name" value="PREPILNPTASE"/>
</dbReference>
<feature type="transmembrane region" description="Helical" evidence="3">
    <location>
        <begin position="56"/>
        <end position="78"/>
    </location>
</feature>
<dbReference type="InterPro" id="IPR000045">
    <property type="entry name" value="Prepilin_IV_endopep_pep"/>
</dbReference>
<comment type="similarity">
    <text evidence="1 2">Belongs to the peptidase A24 family.</text>
</comment>
<feature type="domain" description="Prepilin type IV endopeptidase peptidase" evidence="4">
    <location>
        <begin position="17"/>
        <end position="121"/>
    </location>
</feature>
<dbReference type="RefSeq" id="WP_137830567.1">
    <property type="nucleotide sequence ID" value="NZ_BPRE01000005.1"/>
</dbReference>
<reference evidence="5" key="1">
    <citation type="journal article" date="2021" name="Front. Microbiol.">
        <title>Comprehensive Comparative Genomics and Phenotyping of Methylobacterium Species.</title>
        <authorList>
            <person name="Alessa O."/>
            <person name="Ogura Y."/>
            <person name="Fujitani Y."/>
            <person name="Takami H."/>
            <person name="Hayashi T."/>
            <person name="Sahin N."/>
            <person name="Tani A."/>
        </authorList>
    </citation>
    <scope>NUCLEOTIDE SEQUENCE</scope>
    <source>
        <strain evidence="5">DSM 14458</strain>
    </source>
</reference>
<evidence type="ECO:0000256" key="3">
    <source>
        <dbReference type="SAM" id="Phobius"/>
    </source>
</evidence>
<evidence type="ECO:0000313" key="5">
    <source>
        <dbReference type="EMBL" id="GJE75505.1"/>
    </source>
</evidence>
<evidence type="ECO:0000256" key="2">
    <source>
        <dbReference type="RuleBase" id="RU003793"/>
    </source>
</evidence>